<gene>
    <name evidence="1" type="ORF">PHPALM_17530</name>
</gene>
<sequence length="111" mass="11892">MVTTSAGFGTSLIQTLGDRGRFSHCSISLGQVFIAVCPELIPRLVKPGDTSFLCADLALKLKGSSLRRSLQPIQRLAPLLSLGQALIAVLQVLANLQQRLILALVTLMSSY</sequence>
<dbReference type="EMBL" id="NCKW01009577">
    <property type="protein sequence ID" value="POM66585.1"/>
    <property type="molecule type" value="Genomic_DNA"/>
</dbReference>
<reference evidence="1 2" key="1">
    <citation type="journal article" date="2017" name="Genome Biol. Evol.">
        <title>Phytophthora megakarya and P. palmivora, closely related causal agents of cacao black pod rot, underwent increases in genome sizes and gene numbers by different mechanisms.</title>
        <authorList>
            <person name="Ali S.S."/>
            <person name="Shao J."/>
            <person name="Lary D.J."/>
            <person name="Kronmiller B."/>
            <person name="Shen D."/>
            <person name="Strem M.D."/>
            <person name="Amoako-Attah I."/>
            <person name="Akrofi A.Y."/>
            <person name="Begoude B.A."/>
            <person name="Ten Hoopen G.M."/>
            <person name="Coulibaly K."/>
            <person name="Kebe B.I."/>
            <person name="Melnick R.L."/>
            <person name="Guiltinan M.J."/>
            <person name="Tyler B.M."/>
            <person name="Meinhardt L.W."/>
            <person name="Bailey B.A."/>
        </authorList>
    </citation>
    <scope>NUCLEOTIDE SEQUENCE [LARGE SCALE GENOMIC DNA]</scope>
    <source>
        <strain evidence="2">sbr112.9</strain>
    </source>
</reference>
<evidence type="ECO:0000313" key="2">
    <source>
        <dbReference type="Proteomes" id="UP000237271"/>
    </source>
</evidence>
<dbReference type="Proteomes" id="UP000237271">
    <property type="component" value="Unassembled WGS sequence"/>
</dbReference>
<dbReference type="AlphaFoldDB" id="A0A2P4XM03"/>
<protein>
    <submittedName>
        <fullName evidence="1">Uncharacterized protein</fullName>
    </submittedName>
</protein>
<organism evidence="1 2">
    <name type="scientific">Phytophthora palmivora</name>
    <dbReference type="NCBI Taxonomy" id="4796"/>
    <lineage>
        <taxon>Eukaryota</taxon>
        <taxon>Sar</taxon>
        <taxon>Stramenopiles</taxon>
        <taxon>Oomycota</taxon>
        <taxon>Peronosporomycetes</taxon>
        <taxon>Peronosporales</taxon>
        <taxon>Peronosporaceae</taxon>
        <taxon>Phytophthora</taxon>
    </lineage>
</organism>
<accession>A0A2P4XM03</accession>
<evidence type="ECO:0000313" key="1">
    <source>
        <dbReference type="EMBL" id="POM66585.1"/>
    </source>
</evidence>
<proteinExistence type="predicted"/>
<comment type="caution">
    <text evidence="1">The sequence shown here is derived from an EMBL/GenBank/DDBJ whole genome shotgun (WGS) entry which is preliminary data.</text>
</comment>
<name>A0A2P4XM03_9STRA</name>
<keyword evidence="2" id="KW-1185">Reference proteome</keyword>